<dbReference type="RefSeq" id="WP_107826818.1">
    <property type="nucleotide sequence ID" value="NZ_CP160205.1"/>
</dbReference>
<dbReference type="GO" id="GO:0007155">
    <property type="term" value="P:cell adhesion"/>
    <property type="evidence" value="ECO:0007669"/>
    <property type="project" value="TreeGrafter"/>
</dbReference>
<protein>
    <submittedName>
        <fullName evidence="2">Fasciclin domain-containing protein</fullName>
    </submittedName>
</protein>
<dbReference type="PROSITE" id="PS51257">
    <property type="entry name" value="PROKAR_LIPOPROTEIN"/>
    <property type="match status" value="1"/>
</dbReference>
<dbReference type="AlphaFoldDB" id="A0A2T5JG70"/>
<dbReference type="GO" id="GO:0050839">
    <property type="term" value="F:cell adhesion molecule binding"/>
    <property type="evidence" value="ECO:0007669"/>
    <property type="project" value="TreeGrafter"/>
</dbReference>
<evidence type="ECO:0000313" key="2">
    <source>
        <dbReference type="EMBL" id="PTR01430.1"/>
    </source>
</evidence>
<evidence type="ECO:0000259" key="1">
    <source>
        <dbReference type="PROSITE" id="PS50213"/>
    </source>
</evidence>
<organism evidence="2 3">
    <name type="scientific">Mucilaginibacter yixingensis</name>
    <dbReference type="NCBI Taxonomy" id="1295612"/>
    <lineage>
        <taxon>Bacteria</taxon>
        <taxon>Pseudomonadati</taxon>
        <taxon>Bacteroidota</taxon>
        <taxon>Sphingobacteriia</taxon>
        <taxon>Sphingobacteriales</taxon>
        <taxon>Sphingobacteriaceae</taxon>
        <taxon>Mucilaginibacter</taxon>
    </lineage>
</organism>
<dbReference type="InterPro" id="IPR036378">
    <property type="entry name" value="FAS1_dom_sf"/>
</dbReference>
<gene>
    <name evidence="2" type="ORF">C8P68_101664</name>
</gene>
<dbReference type="PROSITE" id="PS50213">
    <property type="entry name" value="FAS1"/>
    <property type="match status" value="2"/>
</dbReference>
<dbReference type="GO" id="GO:0030198">
    <property type="term" value="P:extracellular matrix organization"/>
    <property type="evidence" value="ECO:0007669"/>
    <property type="project" value="TreeGrafter"/>
</dbReference>
<dbReference type="GO" id="GO:0005615">
    <property type="term" value="C:extracellular space"/>
    <property type="evidence" value="ECO:0007669"/>
    <property type="project" value="TreeGrafter"/>
</dbReference>
<keyword evidence="3" id="KW-1185">Reference proteome</keyword>
<dbReference type="SUPFAM" id="SSF82153">
    <property type="entry name" value="FAS1 domain"/>
    <property type="match status" value="2"/>
</dbReference>
<proteinExistence type="predicted"/>
<comment type="caution">
    <text evidence="2">The sequence shown here is derived from an EMBL/GenBank/DDBJ whole genome shotgun (WGS) entry which is preliminary data.</text>
</comment>
<dbReference type="PANTHER" id="PTHR10900:SF77">
    <property type="entry name" value="FI19380P1"/>
    <property type="match status" value="1"/>
</dbReference>
<dbReference type="EMBL" id="QAOQ01000001">
    <property type="protein sequence ID" value="PTR01430.1"/>
    <property type="molecule type" value="Genomic_DNA"/>
</dbReference>
<dbReference type="Gene3D" id="2.30.180.10">
    <property type="entry name" value="FAS1 domain"/>
    <property type="match status" value="2"/>
</dbReference>
<feature type="domain" description="FAS1" evidence="1">
    <location>
        <begin position="37"/>
        <end position="248"/>
    </location>
</feature>
<dbReference type="SMART" id="SM00554">
    <property type="entry name" value="FAS1"/>
    <property type="match status" value="2"/>
</dbReference>
<name>A0A2T5JG70_9SPHI</name>
<feature type="domain" description="FAS1" evidence="1">
    <location>
        <begin position="592"/>
        <end position="758"/>
    </location>
</feature>
<sequence length="762" mass="84206">MIKFFTSFRGAFLLCLILTGCQKKDFDSFYERPSTLEPPIYQQLQARNNFTRLLVCIDKAGYKDILSKAGYWTFFAPNDAAFAKFMTKNNIADIKDINDSLARSIVKFGLVYNAYRSDQLSTYQTAGGDEVGANMAFKRKTAYYDWVKEGPAPYKKIVATNRNSGTKKASSLSTAILNDFKYVNGDNNNKYIPYFTGGYFAKNSLSPTDYSFFYPEGKYTAFNVAGASVVTPDIAAENGFIHEIDEVILPLPSFDQYMSSTSQYSDFRKLLDSVSVYVSNVDLTHRNFVLTGSTDSVYIKSYNGQLAFSPNNENYQVPFTSSFINTESQRTGYTMMVPNNAVLQAYRKKLLANYGGSFFKTAPSSLVYDLINSCMMPESIWPSKFTSSENVQAELPTIPLTNVVDRKILSNGFFYGLDKMHEANVFRTVYSIPYLDPHYGITLLAYNESVTGIKPMITQPTVKFTLLITPDDVLTAAGWRYNEASITSSTTAWGYKAPTSSSYSHSSINRDIILRYIKTGVLPGDLVSLSGEGIVEALNGEYIKYKNGKIQTSGTVDSGVDLDVVKGPTTAYNGSAFFLSGLLAYTEKNVGEHLEKLATKYPSSYSSFFWFVSNSNLYNKTTKAINGVNAGADNNYTILCPDNAAITQAIKDGLLPGTKATGALPTAAPTSESDKDLLRKFILYHIINGTTVAADGKKSDSFITLLQTEAGDNTLVNVLNDVGQMRITDNKGRQATVSVAVSNQLSNRTLIHSINSYLNYNK</sequence>
<reference evidence="2 3" key="1">
    <citation type="submission" date="2018-04" db="EMBL/GenBank/DDBJ databases">
        <title>Genomic Encyclopedia of Archaeal and Bacterial Type Strains, Phase II (KMG-II): from individual species to whole genera.</title>
        <authorList>
            <person name="Goeker M."/>
        </authorList>
    </citation>
    <scope>NUCLEOTIDE SEQUENCE [LARGE SCALE GENOMIC DNA]</scope>
    <source>
        <strain evidence="2 3">DSM 26809</strain>
    </source>
</reference>
<evidence type="ECO:0000313" key="3">
    <source>
        <dbReference type="Proteomes" id="UP000244168"/>
    </source>
</evidence>
<dbReference type="Proteomes" id="UP000244168">
    <property type="component" value="Unassembled WGS sequence"/>
</dbReference>
<dbReference type="InterPro" id="IPR000782">
    <property type="entry name" value="FAS1_domain"/>
</dbReference>
<dbReference type="InterPro" id="IPR050904">
    <property type="entry name" value="Adhesion/Biosynth-related"/>
</dbReference>
<dbReference type="Pfam" id="PF02469">
    <property type="entry name" value="Fasciclin"/>
    <property type="match status" value="2"/>
</dbReference>
<accession>A0A2T5JG70</accession>
<dbReference type="OrthoDB" id="659398at2"/>
<dbReference type="PANTHER" id="PTHR10900">
    <property type="entry name" value="PERIOSTIN-RELATED"/>
    <property type="match status" value="1"/>
</dbReference>
<dbReference type="GO" id="GO:0031012">
    <property type="term" value="C:extracellular matrix"/>
    <property type="evidence" value="ECO:0007669"/>
    <property type="project" value="TreeGrafter"/>
</dbReference>